<keyword evidence="2" id="KW-0732">Signal</keyword>
<evidence type="ECO:0000313" key="3">
    <source>
        <dbReference type="EMBL" id="PSN66684.1"/>
    </source>
</evidence>
<accession>A0A2T2NMN1</accession>
<protein>
    <recommendedName>
        <fullName evidence="5">Secreted protein</fullName>
    </recommendedName>
</protein>
<reference evidence="3 4" key="1">
    <citation type="journal article" date="2018" name="Front. Microbiol.">
        <title>Genome-Wide Analysis of Corynespora cassiicola Leaf Fall Disease Putative Effectors.</title>
        <authorList>
            <person name="Lopez D."/>
            <person name="Ribeiro S."/>
            <person name="Label P."/>
            <person name="Fumanal B."/>
            <person name="Venisse J.S."/>
            <person name="Kohler A."/>
            <person name="de Oliveira R.R."/>
            <person name="Labutti K."/>
            <person name="Lipzen A."/>
            <person name="Lail K."/>
            <person name="Bauer D."/>
            <person name="Ohm R.A."/>
            <person name="Barry K.W."/>
            <person name="Spatafora J."/>
            <person name="Grigoriev I.V."/>
            <person name="Martin F.M."/>
            <person name="Pujade-Renaud V."/>
        </authorList>
    </citation>
    <scope>NUCLEOTIDE SEQUENCE [LARGE SCALE GENOMIC DNA]</scope>
    <source>
        <strain evidence="3 4">Philippines</strain>
    </source>
</reference>
<evidence type="ECO:0000256" key="2">
    <source>
        <dbReference type="SAM" id="SignalP"/>
    </source>
</evidence>
<keyword evidence="4" id="KW-1185">Reference proteome</keyword>
<evidence type="ECO:0000256" key="1">
    <source>
        <dbReference type="SAM" id="MobiDB-lite"/>
    </source>
</evidence>
<dbReference type="EMBL" id="KZ678135">
    <property type="protein sequence ID" value="PSN66684.1"/>
    <property type="molecule type" value="Genomic_DNA"/>
</dbReference>
<feature type="signal peptide" evidence="2">
    <location>
        <begin position="1"/>
        <end position="21"/>
    </location>
</feature>
<proteinExistence type="predicted"/>
<evidence type="ECO:0000313" key="4">
    <source>
        <dbReference type="Proteomes" id="UP000240883"/>
    </source>
</evidence>
<evidence type="ECO:0008006" key="5">
    <source>
        <dbReference type="Google" id="ProtNLM"/>
    </source>
</evidence>
<name>A0A2T2NMN1_CORCC</name>
<sequence>MPHTPSWLSACLFVHTHSSFGLPSCACVCPVISGALAERTHETWRPGHKKGGRGQGPTCARLAGIARSRCVGGIPSGGGSHASPPDPSSRSSVPPRPKTSYARLAARLPACQAGGPFHRRRPSTSAVVGGLCRRSRGEFAAYLHHTAPLRSAHSLDRPTDVSACYSVNTKQTSRWARRTARRPSFVPLHVRLSLIYQTMVGSAVSRRHLR</sequence>
<organism evidence="3 4">
    <name type="scientific">Corynespora cassiicola Philippines</name>
    <dbReference type="NCBI Taxonomy" id="1448308"/>
    <lineage>
        <taxon>Eukaryota</taxon>
        <taxon>Fungi</taxon>
        <taxon>Dikarya</taxon>
        <taxon>Ascomycota</taxon>
        <taxon>Pezizomycotina</taxon>
        <taxon>Dothideomycetes</taxon>
        <taxon>Pleosporomycetidae</taxon>
        <taxon>Pleosporales</taxon>
        <taxon>Corynesporascaceae</taxon>
        <taxon>Corynespora</taxon>
    </lineage>
</organism>
<dbReference type="AlphaFoldDB" id="A0A2T2NMN1"/>
<gene>
    <name evidence="3" type="ORF">BS50DRAFT_371622</name>
</gene>
<feature type="chain" id="PRO_5015680211" description="Secreted protein" evidence="2">
    <location>
        <begin position="22"/>
        <end position="210"/>
    </location>
</feature>
<feature type="region of interest" description="Disordered" evidence="1">
    <location>
        <begin position="74"/>
        <end position="98"/>
    </location>
</feature>
<dbReference type="Proteomes" id="UP000240883">
    <property type="component" value="Unassembled WGS sequence"/>
</dbReference>